<dbReference type="PROSITE" id="PS00211">
    <property type="entry name" value="ABC_TRANSPORTER_1"/>
    <property type="match status" value="2"/>
</dbReference>
<dbReference type="InterPro" id="IPR050173">
    <property type="entry name" value="ABC_transporter_C-like"/>
</dbReference>
<dbReference type="CDD" id="cd03244">
    <property type="entry name" value="ABCC_MRP_domain2"/>
    <property type="match status" value="1"/>
</dbReference>
<dbReference type="InterPro" id="IPR011527">
    <property type="entry name" value="ABC1_TM_dom"/>
</dbReference>
<dbReference type="Pfam" id="PF00664">
    <property type="entry name" value="ABC_membrane"/>
    <property type="match status" value="2"/>
</dbReference>
<evidence type="ECO:0000256" key="3">
    <source>
        <dbReference type="ARBA" id="ARBA00012191"/>
    </source>
</evidence>
<evidence type="ECO:0000256" key="8">
    <source>
        <dbReference type="ARBA" id="ARBA00022840"/>
    </source>
</evidence>
<evidence type="ECO:0000256" key="9">
    <source>
        <dbReference type="ARBA" id="ARBA00022967"/>
    </source>
</evidence>
<reference evidence="16 17" key="1">
    <citation type="journal article" date="2023" name="Life. Sci Alliance">
        <title>Evolutionary insights into 3D genome organization and epigenetic landscape of Vigna mungo.</title>
        <authorList>
            <person name="Junaid A."/>
            <person name="Singh B."/>
            <person name="Bhatia S."/>
        </authorList>
    </citation>
    <scope>NUCLEOTIDE SEQUENCE [LARGE SCALE GENOMIC DNA]</scope>
    <source>
        <strain evidence="16">Urdbean</strain>
    </source>
</reference>
<evidence type="ECO:0000256" key="5">
    <source>
        <dbReference type="ARBA" id="ARBA00022692"/>
    </source>
</evidence>
<feature type="transmembrane region" description="Helical" evidence="13">
    <location>
        <begin position="966"/>
        <end position="999"/>
    </location>
</feature>
<evidence type="ECO:0000259" key="14">
    <source>
        <dbReference type="PROSITE" id="PS50893"/>
    </source>
</evidence>
<dbReference type="Gene3D" id="3.40.50.300">
    <property type="entry name" value="P-loop containing nucleotide triphosphate hydrolases"/>
    <property type="match status" value="2"/>
</dbReference>
<evidence type="ECO:0000256" key="10">
    <source>
        <dbReference type="ARBA" id="ARBA00022989"/>
    </source>
</evidence>
<evidence type="ECO:0000256" key="1">
    <source>
        <dbReference type="ARBA" id="ARBA00004370"/>
    </source>
</evidence>
<dbReference type="CDD" id="cd03250">
    <property type="entry name" value="ABCC_MRP_domain1"/>
    <property type="match status" value="1"/>
</dbReference>
<sequence length="1395" mass="155515">MTFPEKIVLDFIPAVGACLSIVDIFFLWKKEHSSHIVGYHKWFYSCSELMVWINIIFFTKRGGSHHIVFNRVLCFWWIPKAILAVLYLMTKISSFKVSICITESLVVLLNISFGIAINVIRIKRPSYKNSFLEDPLLSNGVDLEEGGYQDLESGGNFWDLMTFNFITPVMNHGVVKQLDSDDLLPLPTDMGPSSCHGVILSCWQAQLSNNGSNSSLFRALCSAYGWPYLRLGLLKVINDCIGFAGPLLLNKLIQFLQQGSVNWDGYLLALSLGLTSIIKSFLDTQYTFHLSKLKLKLRSSIMTLIYEKCLRVNLAERSKFTNGEIQTFMSVDADRTVNLCNSFHDMWSLPLQIGVALYLLYTQVKFAFVSGLAITILLIPVNKWIAQLIASATEQMMKEKDERIRKTGELLTYIRTLKMYGWELLFSSWLMDTRSLEVKHLATRKYLDAWCVFFWATTPTLFSLFTFGLYALMGHQLDAAMVFTCLALFNTLISPLNSFPWVINGLIDAIISSRRLSRFLTCPEDKFKVGNKSSCPPSFLSEQPDSVQGLGVFIQDACCTWSSSEEQVLNMVLNRVNLSVSQGSFVAVIGEVGSGKSSLLYSILGEMQLVRGSIYSNESIAYVPQVPWILSGTVRDNILFGKSYDPERYTDTLKACALDVDVSLMIGGDMAYIGEKGVNLSGGQRARLALARALYHDSAVVMLDDVLSAVDVQVARCILYNAILGPLMQRKTRLLCTHNIQAISSADKIVVMDKGHIKWIGNSYDFPINSCTQFSPLNEIDSALQNHGQSCSPNLSSKSEEHSLLGTSIVRALEGAEEIVEVELRKEGKVEIGVYKNYAVFTGWFMTVIICLSAILMQASRNGNDLWLSYWVDTTTESSQTRYSVSFYLAILCLFCIINSFFTLVRAFSFAFGGLQTATKVHNKLLNKLMNAPVQFFDQTPGGRILNRLSSDLYTIDDSLPFILNILLANFVGLLGITIILCYVQVFFLLLLLPFWYIYSRLQWLQFFYRSTSRELRRLDSVSRSPIYSTFTETLDGSSTIRAFKSEKTSYTEIVASLWLSLRLQQLGAFIISFIAVMAVVGSRGSLPINFGTPGLVGLALSYAAPIVSLLGSFLSSFTETEKEMVSIERTLQYMDIPQEEQTGGLYLNQDWPNQGFIEFQCVTLKYLPSLPAALCNLSFRIAGGTQVGIIGRTGAGKSSVLNALFRLTPICTGSISIDGVDIKNISVRELRTHLAIVPQSPFLFEGSLRDNLDPFKMNDDLKIWNALEKCHVKEEVEAAGGLDLLVKEGGMSFSVGQRQLLCLARALLKSSKVLCLDECTANVDIQTASLLQTTISGECKGMTVLTIAHRISTVLNMDNILILDHGKLAEQGNPQVLLKDDTSIFSSFVRASAM</sequence>
<dbReference type="GO" id="GO:0016020">
    <property type="term" value="C:membrane"/>
    <property type="evidence" value="ECO:0007669"/>
    <property type="project" value="UniProtKB-SubCell"/>
</dbReference>
<dbReference type="Gene3D" id="1.20.1560.10">
    <property type="entry name" value="ABC transporter type 1, transmembrane domain"/>
    <property type="match status" value="2"/>
</dbReference>
<keyword evidence="6" id="KW-0677">Repeat</keyword>
<dbReference type="InterPro" id="IPR036640">
    <property type="entry name" value="ABC1_TM_sf"/>
</dbReference>
<dbReference type="GO" id="GO:0016887">
    <property type="term" value="F:ATP hydrolysis activity"/>
    <property type="evidence" value="ECO:0007669"/>
    <property type="project" value="InterPro"/>
</dbReference>
<dbReference type="CDD" id="cd18605">
    <property type="entry name" value="ABC_6TM_MRP7_D2_like"/>
    <property type="match status" value="1"/>
</dbReference>
<feature type="domain" description="ABC transporter" evidence="14">
    <location>
        <begin position="1158"/>
        <end position="1391"/>
    </location>
</feature>
<evidence type="ECO:0000256" key="12">
    <source>
        <dbReference type="ARBA" id="ARBA00034018"/>
    </source>
</evidence>
<dbReference type="InterPro" id="IPR003593">
    <property type="entry name" value="AAA+_ATPase"/>
</dbReference>
<feature type="transmembrane region" description="Helical" evidence="13">
    <location>
        <begin position="479"/>
        <end position="507"/>
    </location>
</feature>
<dbReference type="FunFam" id="1.20.1560.10:FF:000084">
    <property type="entry name" value="Multidrug resistance-associated protein ABC domain protein"/>
    <property type="match status" value="1"/>
</dbReference>
<feature type="transmembrane region" description="Helical" evidence="13">
    <location>
        <begin position="40"/>
        <end position="59"/>
    </location>
</feature>
<dbReference type="InterPro" id="IPR003439">
    <property type="entry name" value="ABC_transporter-like_ATP-bd"/>
</dbReference>
<dbReference type="InterPro" id="IPR027417">
    <property type="entry name" value="P-loop_NTPase"/>
</dbReference>
<feature type="transmembrane region" description="Helical" evidence="13">
    <location>
        <begin position="355"/>
        <end position="379"/>
    </location>
</feature>
<dbReference type="EC" id="7.6.2.2" evidence="3"/>
<keyword evidence="5 13" id="KW-0812">Transmembrane</keyword>
<comment type="subcellular location">
    <subcellularLocation>
        <location evidence="1">Membrane</location>
    </subcellularLocation>
</comment>
<keyword evidence="9" id="KW-1278">Translocase</keyword>
<dbReference type="GO" id="GO:0008559">
    <property type="term" value="F:ABC-type xenobiotic transporter activity"/>
    <property type="evidence" value="ECO:0007669"/>
    <property type="project" value="UniProtKB-EC"/>
</dbReference>
<protein>
    <recommendedName>
        <fullName evidence="3">ABC-type xenobiotic transporter</fullName>
        <ecNumber evidence="3">7.6.2.2</ecNumber>
    </recommendedName>
</protein>
<dbReference type="PANTHER" id="PTHR24223">
    <property type="entry name" value="ATP-BINDING CASSETTE SUB-FAMILY C"/>
    <property type="match status" value="1"/>
</dbReference>
<keyword evidence="17" id="KW-1185">Reference proteome</keyword>
<dbReference type="CDD" id="cd18598">
    <property type="entry name" value="ABC_6TM_MRP7_D1_like"/>
    <property type="match status" value="1"/>
</dbReference>
<evidence type="ECO:0000256" key="6">
    <source>
        <dbReference type="ARBA" id="ARBA00022737"/>
    </source>
</evidence>
<dbReference type="PROSITE" id="PS50929">
    <property type="entry name" value="ABC_TM1F"/>
    <property type="match status" value="2"/>
</dbReference>
<accession>A0AAQ3MZA9</accession>
<organism evidence="16 17">
    <name type="scientific">Vigna mungo</name>
    <name type="common">Black gram</name>
    <name type="synonym">Phaseolus mungo</name>
    <dbReference type="NCBI Taxonomy" id="3915"/>
    <lineage>
        <taxon>Eukaryota</taxon>
        <taxon>Viridiplantae</taxon>
        <taxon>Streptophyta</taxon>
        <taxon>Embryophyta</taxon>
        <taxon>Tracheophyta</taxon>
        <taxon>Spermatophyta</taxon>
        <taxon>Magnoliopsida</taxon>
        <taxon>eudicotyledons</taxon>
        <taxon>Gunneridae</taxon>
        <taxon>Pentapetalae</taxon>
        <taxon>rosids</taxon>
        <taxon>fabids</taxon>
        <taxon>Fabales</taxon>
        <taxon>Fabaceae</taxon>
        <taxon>Papilionoideae</taxon>
        <taxon>50 kb inversion clade</taxon>
        <taxon>NPAAA clade</taxon>
        <taxon>indigoferoid/millettioid clade</taxon>
        <taxon>Phaseoleae</taxon>
        <taxon>Vigna</taxon>
    </lineage>
</organism>
<evidence type="ECO:0000256" key="13">
    <source>
        <dbReference type="SAM" id="Phobius"/>
    </source>
</evidence>
<feature type="transmembrane region" description="Helical" evidence="13">
    <location>
        <begin position="838"/>
        <end position="859"/>
    </location>
</feature>
<dbReference type="PROSITE" id="PS50893">
    <property type="entry name" value="ABC_TRANSPORTER_2"/>
    <property type="match status" value="2"/>
</dbReference>
<dbReference type="SUPFAM" id="SSF90123">
    <property type="entry name" value="ABC transporter transmembrane region"/>
    <property type="match status" value="2"/>
</dbReference>
<keyword evidence="11 13" id="KW-0472">Membrane</keyword>
<dbReference type="EMBL" id="CP144693">
    <property type="protein sequence ID" value="WVY99876.1"/>
    <property type="molecule type" value="Genomic_DNA"/>
</dbReference>
<feature type="domain" description="ABC transporter" evidence="14">
    <location>
        <begin position="552"/>
        <end position="779"/>
    </location>
</feature>
<comment type="similarity">
    <text evidence="2">Belongs to the ABC transporter superfamily. ABCC family. Conjugate transporter (TC 3.A.1.208) subfamily.</text>
</comment>
<name>A0AAQ3MZA9_VIGMU</name>
<feature type="domain" description="ABC transmembrane type-1" evidence="15">
    <location>
        <begin position="233"/>
        <end position="508"/>
    </location>
</feature>
<evidence type="ECO:0000256" key="7">
    <source>
        <dbReference type="ARBA" id="ARBA00022741"/>
    </source>
</evidence>
<evidence type="ECO:0000256" key="2">
    <source>
        <dbReference type="ARBA" id="ARBA00009726"/>
    </source>
</evidence>
<comment type="catalytic activity">
    <reaction evidence="12">
        <text>ATP + H2O + xenobioticSide 1 = ADP + phosphate + xenobioticSide 2.</text>
        <dbReference type="EC" id="7.6.2.2"/>
    </reaction>
</comment>
<evidence type="ECO:0000256" key="11">
    <source>
        <dbReference type="ARBA" id="ARBA00023136"/>
    </source>
</evidence>
<keyword evidence="10 13" id="KW-1133">Transmembrane helix</keyword>
<dbReference type="FunFam" id="3.40.50.300:FF:000630">
    <property type="entry name" value="ATP-binding cassette (ABC) transporter, putative"/>
    <property type="match status" value="1"/>
</dbReference>
<feature type="domain" description="ABC transmembrane type-1" evidence="15">
    <location>
        <begin position="848"/>
        <end position="1123"/>
    </location>
</feature>
<feature type="transmembrane region" description="Helical" evidence="13">
    <location>
        <begin position="885"/>
        <end position="905"/>
    </location>
</feature>
<feature type="transmembrane region" description="Helical" evidence="13">
    <location>
        <begin position="1064"/>
        <end position="1083"/>
    </location>
</feature>
<dbReference type="FunFam" id="1.20.1560.10:FF:000002">
    <property type="entry name" value="ABC transporter C family member 5"/>
    <property type="match status" value="1"/>
</dbReference>
<dbReference type="SUPFAM" id="SSF52540">
    <property type="entry name" value="P-loop containing nucleoside triphosphate hydrolases"/>
    <property type="match status" value="2"/>
</dbReference>
<keyword evidence="4" id="KW-0813">Transport</keyword>
<proteinExistence type="inferred from homology"/>
<evidence type="ECO:0000259" key="15">
    <source>
        <dbReference type="PROSITE" id="PS50929"/>
    </source>
</evidence>
<gene>
    <name evidence="16" type="ORF">V8G54_025946</name>
</gene>
<feature type="transmembrane region" description="Helical" evidence="13">
    <location>
        <begin position="1095"/>
        <end position="1115"/>
    </location>
</feature>
<keyword evidence="8" id="KW-0067">ATP-binding</keyword>
<dbReference type="SMART" id="SM00382">
    <property type="entry name" value="AAA"/>
    <property type="match status" value="2"/>
</dbReference>
<evidence type="ECO:0000313" key="16">
    <source>
        <dbReference type="EMBL" id="WVY99876.1"/>
    </source>
</evidence>
<feature type="transmembrane region" description="Helical" evidence="13">
    <location>
        <begin position="7"/>
        <end position="28"/>
    </location>
</feature>
<feature type="transmembrane region" description="Helical" evidence="13">
    <location>
        <begin position="68"/>
        <end position="89"/>
    </location>
</feature>
<feature type="transmembrane region" description="Helical" evidence="13">
    <location>
        <begin position="449"/>
        <end position="473"/>
    </location>
</feature>
<evidence type="ECO:0000256" key="4">
    <source>
        <dbReference type="ARBA" id="ARBA00022448"/>
    </source>
</evidence>
<dbReference type="GO" id="GO:0005524">
    <property type="term" value="F:ATP binding"/>
    <property type="evidence" value="ECO:0007669"/>
    <property type="project" value="UniProtKB-KW"/>
</dbReference>
<feature type="transmembrane region" description="Helical" evidence="13">
    <location>
        <begin position="95"/>
        <end position="120"/>
    </location>
</feature>
<dbReference type="FunFam" id="3.40.50.300:FF:002065">
    <property type="entry name" value="ABC transporter C family member 13"/>
    <property type="match status" value="1"/>
</dbReference>
<dbReference type="InterPro" id="IPR017871">
    <property type="entry name" value="ABC_transporter-like_CS"/>
</dbReference>
<evidence type="ECO:0000313" key="17">
    <source>
        <dbReference type="Proteomes" id="UP001374535"/>
    </source>
</evidence>
<dbReference type="PANTHER" id="PTHR24223:SF330">
    <property type="entry name" value="ATP-BINDING CASSETTE SUB-FAMILY C MEMBER 10"/>
    <property type="match status" value="1"/>
</dbReference>
<dbReference type="Pfam" id="PF00005">
    <property type="entry name" value="ABC_tran"/>
    <property type="match status" value="2"/>
</dbReference>
<keyword evidence="7" id="KW-0547">Nucleotide-binding</keyword>
<dbReference type="Proteomes" id="UP001374535">
    <property type="component" value="Chromosome 8"/>
</dbReference>